<accession>A0A238VKJ2</accession>
<name>A0A238VKJ2_9FLAO</name>
<evidence type="ECO:0000313" key="1">
    <source>
        <dbReference type="EMBL" id="SNR34694.1"/>
    </source>
</evidence>
<proteinExistence type="predicted"/>
<dbReference type="OrthoDB" id="9885725at2"/>
<dbReference type="RefSeq" id="WP_089376958.1">
    <property type="nucleotide sequence ID" value="NZ_FZNX01000001.1"/>
</dbReference>
<sequence>MKTKIKINCDCGISHEVNRDNEAPKTAISMGCNWCPKCEDTANEYYREWYNYTDDGDSNTNYGDDPKQLMMFSIADDILENHEPKKEPVILNCR</sequence>
<dbReference type="Proteomes" id="UP000198412">
    <property type="component" value="Unassembled WGS sequence"/>
</dbReference>
<evidence type="ECO:0000313" key="2">
    <source>
        <dbReference type="Proteomes" id="UP000198412"/>
    </source>
</evidence>
<keyword evidence="2" id="KW-1185">Reference proteome</keyword>
<reference evidence="2" key="1">
    <citation type="submission" date="2017-06" db="EMBL/GenBank/DDBJ databases">
        <authorList>
            <person name="Varghese N."/>
            <person name="Submissions S."/>
        </authorList>
    </citation>
    <scope>NUCLEOTIDE SEQUENCE [LARGE SCALE GENOMIC DNA]</scope>
    <source>
        <strain evidence="2">DSM 27993</strain>
    </source>
</reference>
<protein>
    <submittedName>
        <fullName evidence="1">Uncharacterized protein</fullName>
    </submittedName>
</protein>
<organism evidence="1 2">
    <name type="scientific">Lutibacter flavus</name>
    <dbReference type="NCBI Taxonomy" id="691689"/>
    <lineage>
        <taxon>Bacteria</taxon>
        <taxon>Pseudomonadati</taxon>
        <taxon>Bacteroidota</taxon>
        <taxon>Flavobacteriia</taxon>
        <taxon>Flavobacteriales</taxon>
        <taxon>Flavobacteriaceae</taxon>
        <taxon>Lutibacter</taxon>
    </lineage>
</organism>
<dbReference type="AlphaFoldDB" id="A0A238VKJ2"/>
<dbReference type="EMBL" id="FZNX01000001">
    <property type="protein sequence ID" value="SNR34694.1"/>
    <property type="molecule type" value="Genomic_DNA"/>
</dbReference>
<gene>
    <name evidence="1" type="ORF">SAMN04488111_0625</name>
</gene>